<proteinExistence type="predicted"/>
<comment type="caution">
    <text evidence="1">The sequence shown here is derived from an EMBL/GenBank/DDBJ whole genome shotgun (WGS) entry which is preliminary data.</text>
</comment>
<sequence>MVPHLLLLKGGGSPPIKWRHSCSGLLMLATVKVHRLTSYVIRFNDSTTLDEITESPNQVECTPPYQLDSCRVMKYQFAGTFIFANATQVKWSVQVRLFQQYSYGSRPQRSSKTANDFVLRHEGESKTRGWNRKNRGKEGQACV</sequence>
<gene>
    <name evidence="1" type="ORF">F2Q69_00036766</name>
</gene>
<name>A0A8S9SEU2_BRACR</name>
<accession>A0A8S9SEU2</accession>
<organism evidence="1 2">
    <name type="scientific">Brassica cretica</name>
    <name type="common">Mustard</name>
    <dbReference type="NCBI Taxonomy" id="69181"/>
    <lineage>
        <taxon>Eukaryota</taxon>
        <taxon>Viridiplantae</taxon>
        <taxon>Streptophyta</taxon>
        <taxon>Embryophyta</taxon>
        <taxon>Tracheophyta</taxon>
        <taxon>Spermatophyta</taxon>
        <taxon>Magnoliopsida</taxon>
        <taxon>eudicotyledons</taxon>
        <taxon>Gunneridae</taxon>
        <taxon>Pentapetalae</taxon>
        <taxon>rosids</taxon>
        <taxon>malvids</taxon>
        <taxon>Brassicales</taxon>
        <taxon>Brassicaceae</taxon>
        <taxon>Brassiceae</taxon>
        <taxon>Brassica</taxon>
    </lineage>
</organism>
<evidence type="ECO:0000313" key="1">
    <source>
        <dbReference type="EMBL" id="KAF3599117.1"/>
    </source>
</evidence>
<reference evidence="1" key="1">
    <citation type="submission" date="2019-12" db="EMBL/GenBank/DDBJ databases">
        <title>Genome sequencing and annotation of Brassica cretica.</title>
        <authorList>
            <person name="Studholme D.J."/>
            <person name="Sarris P."/>
        </authorList>
    </citation>
    <scope>NUCLEOTIDE SEQUENCE</scope>
    <source>
        <strain evidence="1">PFS-109/04</strain>
        <tissue evidence="1">Leaf</tissue>
    </source>
</reference>
<evidence type="ECO:0000313" key="2">
    <source>
        <dbReference type="Proteomes" id="UP000712600"/>
    </source>
</evidence>
<protein>
    <submittedName>
        <fullName evidence="1">Uncharacterized protein</fullName>
    </submittedName>
</protein>
<dbReference type="EMBL" id="QGKX02000004">
    <property type="protein sequence ID" value="KAF3599117.1"/>
    <property type="molecule type" value="Genomic_DNA"/>
</dbReference>
<dbReference type="AlphaFoldDB" id="A0A8S9SEU2"/>
<dbReference type="Proteomes" id="UP000712600">
    <property type="component" value="Unassembled WGS sequence"/>
</dbReference>